<protein>
    <submittedName>
        <fullName evidence="5">LacI family DNA-binding transcriptional regulator</fullName>
    </submittedName>
</protein>
<dbReference type="InterPro" id="IPR046335">
    <property type="entry name" value="LacI/GalR-like_sensor"/>
</dbReference>
<dbReference type="SUPFAM" id="SSF53822">
    <property type="entry name" value="Periplasmic binding protein-like I"/>
    <property type="match status" value="1"/>
</dbReference>
<dbReference type="PANTHER" id="PTHR30146:SF153">
    <property type="entry name" value="LACTOSE OPERON REPRESSOR"/>
    <property type="match status" value="1"/>
</dbReference>
<evidence type="ECO:0000313" key="5">
    <source>
        <dbReference type="EMBL" id="MBT0770942.1"/>
    </source>
</evidence>
<dbReference type="InterPro" id="IPR000843">
    <property type="entry name" value="HTH_LacI"/>
</dbReference>
<keyword evidence="6" id="KW-1185">Reference proteome</keyword>
<dbReference type="EMBL" id="JAHBAY010000007">
    <property type="protein sequence ID" value="MBT0770942.1"/>
    <property type="molecule type" value="Genomic_DNA"/>
</dbReference>
<dbReference type="CDD" id="cd01392">
    <property type="entry name" value="HTH_LacI"/>
    <property type="match status" value="1"/>
</dbReference>
<dbReference type="Pfam" id="PF13377">
    <property type="entry name" value="Peripla_BP_3"/>
    <property type="match status" value="1"/>
</dbReference>
<dbReference type="SMART" id="SM00354">
    <property type="entry name" value="HTH_LACI"/>
    <property type="match status" value="1"/>
</dbReference>
<dbReference type="Pfam" id="PF00356">
    <property type="entry name" value="LacI"/>
    <property type="match status" value="1"/>
</dbReference>
<dbReference type="Gene3D" id="3.40.50.2300">
    <property type="match status" value="2"/>
</dbReference>
<accession>A0ABS5TIN4</accession>
<dbReference type="InterPro" id="IPR028082">
    <property type="entry name" value="Peripla_BP_I"/>
</dbReference>
<evidence type="ECO:0000256" key="1">
    <source>
        <dbReference type="ARBA" id="ARBA00023015"/>
    </source>
</evidence>
<sequence>MADVARIAGVSGQTVSRVVNGRTNVDETTRGRVLAAMSEVGYRPNNAARALRLGRFGNIGVIMFTLSSFGNMQTLDSIAKAAVDANYSLTLIPVRRASQSDVTKAFARLNKQAVDGVIIVIEAHLIDTNEVQLPAGLPLVVVDAGAQLPAPVVDTDQAEGAKLATEHLLGLGHDTVWHVSGPESSYSAVRRRQSWHDTLRANGRAVPPVIIGDWSSDAGYRAGLELAENPDVTAIFAANDQMALGILRAMHERGRPVPGQVSVLGFDDMAEAKDFWPPLTTIRQSFGAVGRRSVDLLIHGIKNGTSTPVNVLVPIELVVRASTAPPPEGMLGNSMPAAGHP</sequence>
<feature type="domain" description="HTH lacI-type" evidence="4">
    <location>
        <begin position="1"/>
        <end position="53"/>
    </location>
</feature>
<dbReference type="PANTHER" id="PTHR30146">
    <property type="entry name" value="LACI-RELATED TRANSCRIPTIONAL REPRESSOR"/>
    <property type="match status" value="1"/>
</dbReference>
<evidence type="ECO:0000259" key="4">
    <source>
        <dbReference type="PROSITE" id="PS50932"/>
    </source>
</evidence>
<name>A0ABS5TIN4_9ACTN</name>
<dbReference type="Proteomes" id="UP001197247">
    <property type="component" value="Unassembled WGS sequence"/>
</dbReference>
<dbReference type="RefSeq" id="WP_214157225.1">
    <property type="nucleotide sequence ID" value="NZ_JAHBAY010000007.1"/>
</dbReference>
<evidence type="ECO:0000256" key="2">
    <source>
        <dbReference type="ARBA" id="ARBA00023125"/>
    </source>
</evidence>
<dbReference type="PROSITE" id="PS00356">
    <property type="entry name" value="HTH_LACI_1"/>
    <property type="match status" value="1"/>
</dbReference>
<dbReference type="GO" id="GO:0003677">
    <property type="term" value="F:DNA binding"/>
    <property type="evidence" value="ECO:0007669"/>
    <property type="project" value="UniProtKB-KW"/>
</dbReference>
<gene>
    <name evidence="5" type="ORF">KIH74_18530</name>
</gene>
<dbReference type="PROSITE" id="PS50932">
    <property type="entry name" value="HTH_LACI_2"/>
    <property type="match status" value="1"/>
</dbReference>
<reference evidence="5 6" key="1">
    <citation type="submission" date="2021-05" db="EMBL/GenBank/DDBJ databases">
        <title>Kineosporia and Streptomyces sp. nov. two new marine actinobacteria isolated from Coral.</title>
        <authorList>
            <person name="Buangrab K."/>
            <person name="Sutthacheep M."/>
            <person name="Yeemin T."/>
            <person name="Harunari E."/>
            <person name="Igarashi Y."/>
            <person name="Kanchanasin P."/>
            <person name="Tanasupawat S."/>
            <person name="Phongsopitanun W."/>
        </authorList>
    </citation>
    <scope>NUCLEOTIDE SEQUENCE [LARGE SCALE GENOMIC DNA]</scope>
    <source>
        <strain evidence="5 6">J2-2</strain>
    </source>
</reference>
<comment type="caution">
    <text evidence="5">The sequence shown here is derived from an EMBL/GenBank/DDBJ whole genome shotgun (WGS) entry which is preliminary data.</text>
</comment>
<dbReference type="Gene3D" id="1.10.260.40">
    <property type="entry name" value="lambda repressor-like DNA-binding domains"/>
    <property type="match status" value="1"/>
</dbReference>
<evidence type="ECO:0000256" key="3">
    <source>
        <dbReference type="ARBA" id="ARBA00023163"/>
    </source>
</evidence>
<dbReference type="CDD" id="cd01574">
    <property type="entry name" value="PBP1_LacI"/>
    <property type="match status" value="1"/>
</dbReference>
<organism evidence="5 6">
    <name type="scientific">Kineosporia corallincola</name>
    <dbReference type="NCBI Taxonomy" id="2835133"/>
    <lineage>
        <taxon>Bacteria</taxon>
        <taxon>Bacillati</taxon>
        <taxon>Actinomycetota</taxon>
        <taxon>Actinomycetes</taxon>
        <taxon>Kineosporiales</taxon>
        <taxon>Kineosporiaceae</taxon>
        <taxon>Kineosporia</taxon>
    </lineage>
</organism>
<keyword evidence="1" id="KW-0805">Transcription regulation</keyword>
<dbReference type="InterPro" id="IPR010982">
    <property type="entry name" value="Lambda_DNA-bd_dom_sf"/>
</dbReference>
<keyword evidence="2 5" id="KW-0238">DNA-binding</keyword>
<keyword evidence="3" id="KW-0804">Transcription</keyword>
<proteinExistence type="predicted"/>
<evidence type="ECO:0000313" key="6">
    <source>
        <dbReference type="Proteomes" id="UP001197247"/>
    </source>
</evidence>
<dbReference type="SUPFAM" id="SSF47413">
    <property type="entry name" value="lambda repressor-like DNA-binding domains"/>
    <property type="match status" value="1"/>
</dbReference>